<dbReference type="AlphaFoldDB" id="A0A7S2WEM3"/>
<keyword evidence="3" id="KW-0472">Membrane</keyword>
<feature type="transmembrane region" description="Helical" evidence="3">
    <location>
        <begin position="148"/>
        <end position="168"/>
    </location>
</feature>
<evidence type="ECO:0000256" key="4">
    <source>
        <dbReference type="SAM" id="SignalP"/>
    </source>
</evidence>
<keyword evidence="3" id="KW-1133">Transmembrane helix</keyword>
<proteinExistence type="predicted"/>
<gene>
    <name evidence="5" type="ORF">EANT1437_LOCUS10108</name>
</gene>
<evidence type="ECO:0000256" key="2">
    <source>
        <dbReference type="ARBA" id="ARBA00022640"/>
    </source>
</evidence>
<feature type="chain" id="PRO_5030840678" evidence="4">
    <location>
        <begin position="22"/>
        <end position="291"/>
    </location>
</feature>
<accession>A0A7S2WEM3</accession>
<feature type="transmembrane region" description="Helical" evidence="3">
    <location>
        <begin position="110"/>
        <end position="128"/>
    </location>
</feature>
<organism evidence="5">
    <name type="scientific">Eucampia antarctica</name>
    <dbReference type="NCBI Taxonomy" id="49252"/>
    <lineage>
        <taxon>Eukaryota</taxon>
        <taxon>Sar</taxon>
        <taxon>Stramenopiles</taxon>
        <taxon>Ochrophyta</taxon>
        <taxon>Bacillariophyta</taxon>
        <taxon>Mediophyceae</taxon>
        <taxon>Biddulphiophycidae</taxon>
        <taxon>Hemiaulales</taxon>
        <taxon>Hemiaulaceae</taxon>
        <taxon>Eucampia</taxon>
    </lineage>
</organism>
<evidence type="ECO:0000313" key="5">
    <source>
        <dbReference type="EMBL" id="CAD9682664.1"/>
    </source>
</evidence>
<name>A0A7S2WEM3_9STRA</name>
<keyword evidence="3" id="KW-0812">Transmembrane</keyword>
<dbReference type="PANTHER" id="PTHR34214">
    <property type="match status" value="1"/>
</dbReference>
<evidence type="ECO:0000256" key="3">
    <source>
        <dbReference type="SAM" id="Phobius"/>
    </source>
</evidence>
<dbReference type="InterPro" id="IPR009631">
    <property type="entry name" value="CGLD27-like"/>
</dbReference>
<dbReference type="GO" id="GO:0009536">
    <property type="term" value="C:plastid"/>
    <property type="evidence" value="ECO:0007669"/>
    <property type="project" value="UniProtKB-SubCell"/>
</dbReference>
<sequence length="291" mass="32271">MWGINALRIALIFSQSCGINGFITTSTKVVQGSLNEVIGRHGKFNSRVMMAFQKSDDDGFEIRSETSFKPETSFGADAVPEGQRPTNEYLDLISSPMFDWASQESGNKGLLIRLGIVYAVFYGISYPISLATFTQEGYLLNTVVSSNVAALGIVFLVLIRLYSGWGYIGSRLKDKVIEYEETGWYDGDVELKTEAEKARDLFLYRSDVKPVENRLKTFTLITGTLWLASCISLNLVMSANPLFNEYDADMLIQLPGNDKLANVAARQSNGQPTYCNSRYYRAIANGGQGCN</sequence>
<dbReference type="Pfam" id="PF06799">
    <property type="entry name" value="CGLD27-like"/>
    <property type="match status" value="1"/>
</dbReference>
<comment type="subcellular location">
    <subcellularLocation>
        <location evidence="1">Plastid</location>
    </subcellularLocation>
</comment>
<reference evidence="5" key="1">
    <citation type="submission" date="2021-01" db="EMBL/GenBank/DDBJ databases">
        <authorList>
            <person name="Corre E."/>
            <person name="Pelletier E."/>
            <person name="Niang G."/>
            <person name="Scheremetjew M."/>
            <person name="Finn R."/>
            <person name="Kale V."/>
            <person name="Holt S."/>
            <person name="Cochrane G."/>
            <person name="Meng A."/>
            <person name="Brown T."/>
            <person name="Cohen L."/>
        </authorList>
    </citation>
    <scope>NUCLEOTIDE SEQUENCE</scope>
    <source>
        <strain evidence="5">CCMP1452</strain>
    </source>
</reference>
<feature type="signal peptide" evidence="4">
    <location>
        <begin position="1"/>
        <end position="21"/>
    </location>
</feature>
<evidence type="ECO:0000256" key="1">
    <source>
        <dbReference type="ARBA" id="ARBA00004474"/>
    </source>
</evidence>
<keyword evidence="4" id="KW-0732">Signal</keyword>
<dbReference type="PANTHER" id="PTHR34214:SF3">
    <property type="entry name" value="PROTEIN CONSERVED IN THE GREEN LINEAGE AND DIATOMS 27, CHLOROPLASTIC"/>
    <property type="match status" value="1"/>
</dbReference>
<keyword evidence="2" id="KW-0934">Plastid</keyword>
<protein>
    <submittedName>
        <fullName evidence="5">Uncharacterized protein</fullName>
    </submittedName>
</protein>
<dbReference type="EMBL" id="HBHI01019766">
    <property type="protein sequence ID" value="CAD9682664.1"/>
    <property type="molecule type" value="Transcribed_RNA"/>
</dbReference>